<evidence type="ECO:0000313" key="5">
    <source>
        <dbReference type="Proteomes" id="UP001381693"/>
    </source>
</evidence>
<dbReference type="AlphaFoldDB" id="A0AAN8XF29"/>
<dbReference type="Gene3D" id="1.25.40.90">
    <property type="match status" value="1"/>
</dbReference>
<dbReference type="InterPro" id="IPR006569">
    <property type="entry name" value="CID_dom"/>
</dbReference>
<feature type="domain" description="CID" evidence="3">
    <location>
        <begin position="1"/>
        <end position="134"/>
    </location>
</feature>
<dbReference type="Gene3D" id="6.10.250.2560">
    <property type="match status" value="1"/>
</dbReference>
<dbReference type="GO" id="GO:0000993">
    <property type="term" value="F:RNA polymerase II complex binding"/>
    <property type="evidence" value="ECO:0007669"/>
    <property type="project" value="TreeGrafter"/>
</dbReference>
<protein>
    <submittedName>
        <fullName evidence="4">Regulation of nuclear pre-mRNA domain-containing protein 1A</fullName>
    </submittedName>
</protein>
<evidence type="ECO:0000256" key="1">
    <source>
        <dbReference type="SAM" id="Coils"/>
    </source>
</evidence>
<name>A0AAN8XF29_HALRR</name>
<feature type="compositionally biased region" description="Basic and acidic residues" evidence="2">
    <location>
        <begin position="155"/>
        <end position="166"/>
    </location>
</feature>
<feature type="coiled-coil region" evidence="1">
    <location>
        <begin position="271"/>
        <end position="326"/>
    </location>
</feature>
<accession>A0AAN8XF29</accession>
<dbReference type="PANTHER" id="PTHR12460:SF0">
    <property type="entry name" value="CID DOMAIN-CONTAINING PROTEIN-RELATED"/>
    <property type="match status" value="1"/>
</dbReference>
<proteinExistence type="predicted"/>
<dbReference type="Pfam" id="PF04818">
    <property type="entry name" value="CID"/>
    <property type="match status" value="1"/>
</dbReference>
<dbReference type="Proteomes" id="UP001381693">
    <property type="component" value="Unassembled WGS sequence"/>
</dbReference>
<dbReference type="PROSITE" id="PS51391">
    <property type="entry name" value="CID"/>
    <property type="match status" value="1"/>
</dbReference>
<evidence type="ECO:0000259" key="3">
    <source>
        <dbReference type="PROSITE" id="PS51391"/>
    </source>
</evidence>
<evidence type="ECO:0000256" key="2">
    <source>
        <dbReference type="SAM" id="MobiDB-lite"/>
    </source>
</evidence>
<dbReference type="Pfam" id="PF16566">
    <property type="entry name" value="CREPT"/>
    <property type="match status" value="1"/>
</dbReference>
<keyword evidence="1" id="KW-0175">Coiled coil</keyword>
<feature type="region of interest" description="Disordered" evidence="2">
    <location>
        <begin position="184"/>
        <end position="221"/>
    </location>
</feature>
<comment type="caution">
    <text evidence="4">The sequence shown here is derived from an EMBL/GenBank/DDBJ whole genome shotgun (WGS) entry which is preliminary data.</text>
</comment>
<organism evidence="4 5">
    <name type="scientific">Halocaridina rubra</name>
    <name type="common">Hawaiian red shrimp</name>
    <dbReference type="NCBI Taxonomy" id="373956"/>
    <lineage>
        <taxon>Eukaryota</taxon>
        <taxon>Metazoa</taxon>
        <taxon>Ecdysozoa</taxon>
        <taxon>Arthropoda</taxon>
        <taxon>Crustacea</taxon>
        <taxon>Multicrustacea</taxon>
        <taxon>Malacostraca</taxon>
        <taxon>Eumalacostraca</taxon>
        <taxon>Eucarida</taxon>
        <taxon>Decapoda</taxon>
        <taxon>Pleocyemata</taxon>
        <taxon>Caridea</taxon>
        <taxon>Atyoidea</taxon>
        <taxon>Atyidae</taxon>
        <taxon>Halocaridina</taxon>
    </lineage>
</organism>
<dbReference type="InterPro" id="IPR032337">
    <property type="entry name" value="RPRD1A/B_C"/>
</dbReference>
<dbReference type="SMART" id="SM00582">
    <property type="entry name" value="RPR"/>
    <property type="match status" value="1"/>
</dbReference>
<dbReference type="PANTHER" id="PTHR12460">
    <property type="entry name" value="CYCLIN-DEPENDENT KINASE INHIBITOR-RELATED PROTEIN"/>
    <property type="match status" value="1"/>
</dbReference>
<reference evidence="4 5" key="1">
    <citation type="submission" date="2023-11" db="EMBL/GenBank/DDBJ databases">
        <title>Halocaridina rubra genome assembly.</title>
        <authorList>
            <person name="Smith C."/>
        </authorList>
    </citation>
    <scope>NUCLEOTIDE SEQUENCE [LARGE SCALE GENOMIC DNA]</scope>
    <source>
        <strain evidence="4">EP-1</strain>
        <tissue evidence="4">Whole</tissue>
    </source>
</reference>
<dbReference type="SUPFAM" id="SSF48464">
    <property type="entry name" value="ENTH/VHS domain"/>
    <property type="match status" value="1"/>
</dbReference>
<feature type="region of interest" description="Disordered" evidence="2">
    <location>
        <begin position="136"/>
        <end position="166"/>
    </location>
</feature>
<evidence type="ECO:0000313" key="4">
    <source>
        <dbReference type="EMBL" id="KAK7077044.1"/>
    </source>
</evidence>
<sequence>MASFNEDSLKKKLDDLNVSTQSIQTVSLWLIHHKKHANTVVNVWSKELLSASESRKLTFMYLANDVIQNSKKKGPEYNKEFGNKLSKVFEHLGGLRLDDKSARGIGRLLSVWEERSVFNAEQIALFKKSFNKGTGNSEAVQEVKKKKKSHHDRVKQKDKESKKREYTGKYEIHANKKLKKELDAYQPSTPEPRVRKESETDLSLFGSSPQGSSPPADPPEPEQLIEALQELESAATSDALVREKIANLPDEVSDVSLLSKLQDTNEGRVLCEKVEEALAMLEAYNKRLSEEMEARKAVARMLHDYIAHQKDLLAQAEETLEEHRLKQGKVKKVREELRAHLQNLPDISKLPSIKRGGLAPLPSAGDLFT</sequence>
<gene>
    <name evidence="4" type="primary">RPRD1A</name>
    <name evidence="4" type="ORF">SK128_006635</name>
</gene>
<feature type="compositionally biased region" description="Basic residues" evidence="2">
    <location>
        <begin position="144"/>
        <end position="154"/>
    </location>
</feature>
<dbReference type="EMBL" id="JAXCGZ010009483">
    <property type="protein sequence ID" value="KAK7077044.1"/>
    <property type="molecule type" value="Genomic_DNA"/>
</dbReference>
<keyword evidence="5" id="KW-1185">Reference proteome</keyword>
<dbReference type="GO" id="GO:0031124">
    <property type="term" value="P:mRNA 3'-end processing"/>
    <property type="evidence" value="ECO:0007669"/>
    <property type="project" value="TreeGrafter"/>
</dbReference>
<dbReference type="InterPro" id="IPR008942">
    <property type="entry name" value="ENTH_VHS"/>
</dbReference>